<evidence type="ECO:0000313" key="3">
    <source>
        <dbReference type="Proteomes" id="UP000198855"/>
    </source>
</evidence>
<sequence>MKMLYFLIRILALEFGMLFQQIITEQYQELKQRAMIKKGKLYFRIKIYSFLFKLYILTVTLTGTIAQ</sequence>
<keyword evidence="1" id="KW-0472">Membrane</keyword>
<keyword evidence="1" id="KW-1133">Transmembrane helix</keyword>
<dbReference type="Proteomes" id="UP000198855">
    <property type="component" value="Unassembled WGS sequence"/>
</dbReference>
<proteinExistence type="predicted"/>
<name>A0A1I1X6G2_9BACL</name>
<gene>
    <name evidence="2" type="ORF">SAMN05216378_2032</name>
</gene>
<accession>A0A1I1X6G2</accession>
<protein>
    <submittedName>
        <fullName evidence="2">Uncharacterized protein</fullName>
    </submittedName>
</protein>
<keyword evidence="3" id="KW-1185">Reference proteome</keyword>
<feature type="transmembrane region" description="Helical" evidence="1">
    <location>
        <begin position="45"/>
        <end position="66"/>
    </location>
</feature>
<keyword evidence="1" id="KW-0812">Transmembrane</keyword>
<evidence type="ECO:0000313" key="2">
    <source>
        <dbReference type="EMBL" id="SFE02959.1"/>
    </source>
</evidence>
<dbReference type="AlphaFoldDB" id="A0A1I1X6G2"/>
<dbReference type="EMBL" id="FOMT01000002">
    <property type="protein sequence ID" value="SFE02959.1"/>
    <property type="molecule type" value="Genomic_DNA"/>
</dbReference>
<evidence type="ECO:0000256" key="1">
    <source>
        <dbReference type="SAM" id="Phobius"/>
    </source>
</evidence>
<reference evidence="3" key="1">
    <citation type="submission" date="2016-10" db="EMBL/GenBank/DDBJ databases">
        <authorList>
            <person name="Varghese N."/>
            <person name="Submissions S."/>
        </authorList>
    </citation>
    <scope>NUCLEOTIDE SEQUENCE [LARGE SCALE GENOMIC DNA]</scope>
    <source>
        <strain evidence="3">CGMCC 1.10784</strain>
    </source>
</reference>
<organism evidence="2 3">
    <name type="scientific">Paenibacillus catalpae</name>
    <dbReference type="NCBI Taxonomy" id="1045775"/>
    <lineage>
        <taxon>Bacteria</taxon>
        <taxon>Bacillati</taxon>
        <taxon>Bacillota</taxon>
        <taxon>Bacilli</taxon>
        <taxon>Bacillales</taxon>
        <taxon>Paenibacillaceae</taxon>
        <taxon>Paenibacillus</taxon>
    </lineage>
</organism>